<protein>
    <recommendedName>
        <fullName evidence="2">Beta-lactamase-related domain-containing protein</fullName>
    </recommendedName>
</protein>
<evidence type="ECO:0000313" key="4">
    <source>
        <dbReference type="Proteomes" id="UP000315289"/>
    </source>
</evidence>
<dbReference type="OrthoDB" id="9575at2157"/>
<comment type="caution">
    <text evidence="3">The sequence shown here is derived from an EMBL/GenBank/DDBJ whole genome shotgun (WGS) entry which is preliminary data.</text>
</comment>
<dbReference type="InterPro" id="IPR012338">
    <property type="entry name" value="Beta-lactam/transpept-like"/>
</dbReference>
<name>A0A557SZ32_9ARCH</name>
<sequence length="442" mass="48215">MSANLSLYVMIVFLITVVMSPTISSVSGSPSTPNNNSSTYPISNLSASTPSTAQKIKNNLTSTFEITDQIKALIDDRLDKSKTNAAMVIGFIDPNGTQFYGHGKMSNTSNTTVDENTIFSIGSTTKVFTTVLLADMVNKGLIELGDPIEKYLPSTVTVPQYKGYKITIEDLATHTSGLPEFPGNYCPSFDPARTAVVDSVQYRKDLMNCTKNYTFDQFHQALSNTTITREPGSKVEYSTFGIGLLGHILTLKSNVPSFDKLLEYTILDVLGMNDTSFGLSESQKSRLAVGHLNGQELPTLNMSSSIAPGGALHSTVSDMLKFLSANMGLIKTELDDAMQESHLIRLSTGQILPNNLEISERNNNIGLYVGLGWFITTNFGHEVIWHNGATIGGYNAYMAFNPVTERGIVILCSTDLEDINITTISFSQDDELSSLIWSLLNQ</sequence>
<dbReference type="Pfam" id="PF00144">
    <property type="entry name" value="Beta-lactamase"/>
    <property type="match status" value="1"/>
</dbReference>
<evidence type="ECO:0000259" key="2">
    <source>
        <dbReference type="Pfam" id="PF00144"/>
    </source>
</evidence>
<dbReference type="Gene3D" id="3.40.710.10">
    <property type="entry name" value="DD-peptidase/beta-lactamase superfamily"/>
    <property type="match status" value="1"/>
</dbReference>
<organism evidence="3 4">
    <name type="scientific">Candidatus Nitrosocosmicus arcticus</name>
    <dbReference type="NCBI Taxonomy" id="2035267"/>
    <lineage>
        <taxon>Archaea</taxon>
        <taxon>Nitrososphaerota</taxon>
        <taxon>Nitrososphaeria</taxon>
        <taxon>Nitrososphaerales</taxon>
        <taxon>Nitrososphaeraceae</taxon>
        <taxon>Candidatus Nitrosocosmicus</taxon>
    </lineage>
</organism>
<gene>
    <name evidence="3" type="ORF">NARC_10273</name>
</gene>
<accession>A0A557SZ32</accession>
<comment type="similarity">
    <text evidence="1">Belongs to the beta-lactamase family.</text>
</comment>
<reference evidence="3 4" key="1">
    <citation type="journal article" date="2019" name="Front. Microbiol.">
        <title>Ammonia Oxidation by the Arctic Terrestrial Thaumarchaeote Candidatus Nitrosocosmicus arcticus Is Stimulated by Increasing Temperatures.</title>
        <authorList>
            <person name="Alves R.J.E."/>
            <person name="Kerou M."/>
            <person name="Zappe A."/>
            <person name="Bittner R."/>
            <person name="Abby S.S."/>
            <person name="Schmidt H.A."/>
            <person name="Pfeifer K."/>
            <person name="Schleper C."/>
        </authorList>
    </citation>
    <scope>NUCLEOTIDE SEQUENCE [LARGE SCALE GENOMIC DNA]</scope>
    <source>
        <strain evidence="3 4">Kfb</strain>
    </source>
</reference>
<dbReference type="RefSeq" id="WP_144728408.1">
    <property type="nucleotide sequence ID" value="NZ_ML675578.1"/>
</dbReference>
<feature type="domain" description="Beta-lactamase-related" evidence="2">
    <location>
        <begin position="84"/>
        <end position="415"/>
    </location>
</feature>
<evidence type="ECO:0000256" key="1">
    <source>
        <dbReference type="ARBA" id="ARBA00038473"/>
    </source>
</evidence>
<dbReference type="PANTHER" id="PTHR22935:SF95">
    <property type="entry name" value="BETA-LACTAMASE-LIKE 1-RELATED"/>
    <property type="match status" value="1"/>
</dbReference>
<keyword evidence="4" id="KW-1185">Reference proteome</keyword>
<dbReference type="InterPro" id="IPR001466">
    <property type="entry name" value="Beta-lactam-related"/>
</dbReference>
<dbReference type="PANTHER" id="PTHR22935">
    <property type="entry name" value="PENICILLIN-BINDING PROTEIN"/>
    <property type="match status" value="1"/>
</dbReference>
<dbReference type="AlphaFoldDB" id="A0A557SZ32"/>
<dbReference type="InterPro" id="IPR051478">
    <property type="entry name" value="Beta-lactamase-like_AB/R"/>
</dbReference>
<evidence type="ECO:0000313" key="3">
    <source>
        <dbReference type="EMBL" id="TVP41867.1"/>
    </source>
</evidence>
<dbReference type="Proteomes" id="UP000315289">
    <property type="component" value="Unassembled WGS sequence"/>
</dbReference>
<dbReference type="SUPFAM" id="SSF56601">
    <property type="entry name" value="beta-lactamase/transpeptidase-like"/>
    <property type="match status" value="1"/>
</dbReference>
<proteinExistence type="inferred from homology"/>
<dbReference type="EMBL" id="VOAH01000001">
    <property type="protein sequence ID" value="TVP41867.1"/>
    <property type="molecule type" value="Genomic_DNA"/>
</dbReference>